<evidence type="ECO:0000256" key="7">
    <source>
        <dbReference type="ARBA" id="ARBA00023180"/>
    </source>
</evidence>
<dbReference type="InterPro" id="IPR003961">
    <property type="entry name" value="FN3_dom"/>
</dbReference>
<keyword evidence="3" id="KW-0732">Signal</keyword>
<evidence type="ECO:0000256" key="1">
    <source>
        <dbReference type="ARBA" id="ARBA00004479"/>
    </source>
</evidence>
<keyword evidence="7" id="KW-0325">Glycoprotein</keyword>
<sequence>MAQGRHLRGGRVHRDSQVPRGGSCPPAGVRTEPELGGALFVDKLVESLYVGPGALSVGGWTLEGKALMQEVGTWFLVCTCVCTCVCWGTSLPAGGGGSGLGSITCLNNNILRIECHWAAPALSQGTEPWLLLTSDHAPGSKHRCVFQASTCSVELPLEEVLMPTDSFTITLHHHVAGQEQISLVNAQYLPRKHVKLDPPSGLRSNVSSDSCILTWSIDPALEPLAGLLAYELAFKRQEEAWERAQHKDHIVGVSRLTLEATEMDPGCTYEARLRVHMAQEGSTAEEERYEGPWSEWGPPVRFSAPQRPGSSAPPWGRPDSTLLAVSIFLLLSSLTYLLFKLSPRVKRVFRQHVPSPAAFFQPLYTEHHGNFQTWTGAQRVGLQLGQEGVSAQPGGPWPSCREAVALLTYSPARPWQPSCSEEEGPPALGSEGLLPAEGLDGVGQPPAYLPQEDWASVSPTRPGLPDSEGGNNSYCALGYYRGCHPSATPGYTQSPLPSPVLACGFSWNQTYLDPQHELLCGSWSQSEPGLQ</sequence>
<comment type="subcellular location">
    <subcellularLocation>
        <location evidence="1">Membrane</location>
        <topology evidence="1">Single-pass type I membrane protein</topology>
    </subcellularLocation>
</comment>
<keyword evidence="6 9" id="KW-0675">Receptor</keyword>
<dbReference type="InterPro" id="IPR036116">
    <property type="entry name" value="FN3_sf"/>
</dbReference>
<dbReference type="GO" id="GO:0016064">
    <property type="term" value="P:immunoglobulin mediated immune response"/>
    <property type="evidence" value="ECO:0007669"/>
    <property type="project" value="TreeGrafter"/>
</dbReference>
<dbReference type="CDD" id="cd00063">
    <property type="entry name" value="FN3"/>
    <property type="match status" value="1"/>
</dbReference>
<dbReference type="PANTHER" id="PTHR23037:SF29">
    <property type="entry name" value="INTERLEUKIN-9 RECEPTOR"/>
    <property type="match status" value="1"/>
</dbReference>
<dbReference type="InterPro" id="IPR013783">
    <property type="entry name" value="Ig-like_fold"/>
</dbReference>
<dbReference type="PANTHER" id="PTHR23037">
    <property type="entry name" value="CYTOKINE RECEPTOR"/>
    <property type="match status" value="1"/>
</dbReference>
<name>A0A8B7BA48_ORYAF</name>
<dbReference type="PROSITE" id="PS50853">
    <property type="entry name" value="FN3"/>
    <property type="match status" value="1"/>
</dbReference>
<proteinExistence type="predicted"/>
<keyword evidence="8" id="KW-1185">Reference proteome</keyword>
<evidence type="ECO:0000256" key="2">
    <source>
        <dbReference type="ARBA" id="ARBA00022692"/>
    </source>
</evidence>
<protein>
    <submittedName>
        <fullName evidence="9">Interleukin-9 receptor</fullName>
    </submittedName>
</protein>
<keyword evidence="2" id="KW-0812">Transmembrane</keyword>
<reference evidence="9" key="1">
    <citation type="submission" date="2025-08" db="UniProtKB">
        <authorList>
            <consortium name="RefSeq"/>
        </authorList>
    </citation>
    <scope>IDENTIFICATION</scope>
</reference>
<dbReference type="OrthoDB" id="8897483at2759"/>
<dbReference type="SUPFAM" id="SSF49265">
    <property type="entry name" value="Fibronectin type III"/>
    <property type="match status" value="1"/>
</dbReference>
<keyword evidence="5" id="KW-0472">Membrane</keyword>
<dbReference type="GO" id="GO:0009897">
    <property type="term" value="C:external side of plasma membrane"/>
    <property type="evidence" value="ECO:0007669"/>
    <property type="project" value="TreeGrafter"/>
</dbReference>
<gene>
    <name evidence="9" type="primary">LOC103211512</name>
</gene>
<evidence type="ECO:0000256" key="3">
    <source>
        <dbReference type="ARBA" id="ARBA00022729"/>
    </source>
</evidence>
<evidence type="ECO:0000313" key="8">
    <source>
        <dbReference type="Proteomes" id="UP000694850"/>
    </source>
</evidence>
<organism evidence="8 9">
    <name type="scientific">Orycteropus afer afer</name>
    <dbReference type="NCBI Taxonomy" id="1230840"/>
    <lineage>
        <taxon>Eukaryota</taxon>
        <taxon>Metazoa</taxon>
        <taxon>Chordata</taxon>
        <taxon>Craniata</taxon>
        <taxon>Vertebrata</taxon>
        <taxon>Euteleostomi</taxon>
        <taxon>Mammalia</taxon>
        <taxon>Eutheria</taxon>
        <taxon>Afrotheria</taxon>
        <taxon>Tubulidentata</taxon>
        <taxon>Orycteropodidae</taxon>
        <taxon>Orycteropus</taxon>
    </lineage>
</organism>
<accession>A0A8B7BA48</accession>
<dbReference type="Gene3D" id="2.60.40.10">
    <property type="entry name" value="Immunoglobulins"/>
    <property type="match status" value="1"/>
</dbReference>
<keyword evidence="4" id="KW-1133">Transmembrane helix</keyword>
<evidence type="ECO:0000256" key="4">
    <source>
        <dbReference type="ARBA" id="ARBA00022989"/>
    </source>
</evidence>
<dbReference type="RefSeq" id="XP_007955661.2">
    <property type="nucleotide sequence ID" value="XM_007957470.2"/>
</dbReference>
<dbReference type="GO" id="GO:0019983">
    <property type="term" value="F:interleukin-9 binding"/>
    <property type="evidence" value="ECO:0007669"/>
    <property type="project" value="TreeGrafter"/>
</dbReference>
<dbReference type="GO" id="GO:0004919">
    <property type="term" value="F:interleukin-9 receptor activity"/>
    <property type="evidence" value="ECO:0007669"/>
    <property type="project" value="TreeGrafter"/>
</dbReference>
<dbReference type="GeneID" id="103211512"/>
<evidence type="ECO:0000313" key="9">
    <source>
        <dbReference type="RefSeq" id="XP_007955661.2"/>
    </source>
</evidence>
<dbReference type="Proteomes" id="UP000694850">
    <property type="component" value="Unplaced"/>
</dbReference>
<dbReference type="AlphaFoldDB" id="A0A8B7BA48"/>
<evidence type="ECO:0000256" key="6">
    <source>
        <dbReference type="ARBA" id="ARBA00023170"/>
    </source>
</evidence>
<evidence type="ECO:0000256" key="5">
    <source>
        <dbReference type="ARBA" id="ARBA00023136"/>
    </source>
</evidence>